<evidence type="ECO:0000313" key="1">
    <source>
        <dbReference type="EMBL" id="CAF2743522.1"/>
    </source>
</evidence>
<keyword evidence="2" id="KW-1185">Reference proteome</keyword>
<accession>A0A817FAX7</accession>
<dbReference type="AlphaFoldDB" id="A0A817FAX7"/>
<sequence length="168" mass="18964">MLRVLFPFVTQEHLHQPPSKPKSQAARFTLFRDGKFFPSCPESVCNLVHVPKCCIKTRTGRHDDIQTMVSKSLKKKRDFLAIGNNVGYIIDTTIVSDGGTLTDYEQLKAQKYSFPAAFEALKTRINLNANVQLSVIPLVANWRGIISKHSYNSMTEIIGMSFLFITIN</sequence>
<name>A0A817FAX7_LEPSM</name>
<dbReference type="EMBL" id="CAJNVT010000043">
    <property type="protein sequence ID" value="CAF2743522.1"/>
    <property type="molecule type" value="Genomic_DNA"/>
</dbReference>
<comment type="caution">
    <text evidence="1">The sequence shown here is derived from an EMBL/GenBank/DDBJ whole genome shotgun (WGS) entry which is preliminary data.</text>
</comment>
<organism evidence="1 2">
    <name type="scientific">Lepeophtheirus salmonis</name>
    <name type="common">Salmon louse</name>
    <name type="synonym">Caligus salmonis</name>
    <dbReference type="NCBI Taxonomy" id="72036"/>
    <lineage>
        <taxon>Eukaryota</taxon>
        <taxon>Metazoa</taxon>
        <taxon>Ecdysozoa</taxon>
        <taxon>Arthropoda</taxon>
        <taxon>Crustacea</taxon>
        <taxon>Multicrustacea</taxon>
        <taxon>Hexanauplia</taxon>
        <taxon>Copepoda</taxon>
        <taxon>Siphonostomatoida</taxon>
        <taxon>Caligidae</taxon>
        <taxon>Lepeophtheirus</taxon>
    </lineage>
</organism>
<reference evidence="1" key="1">
    <citation type="submission" date="2021-02" db="EMBL/GenBank/DDBJ databases">
        <authorList>
            <person name="Bekaert M."/>
        </authorList>
    </citation>
    <scope>NUCLEOTIDE SEQUENCE</scope>
    <source>
        <strain evidence="1">IoA-00</strain>
    </source>
</reference>
<gene>
    <name evidence="1" type="ORF">LSAA_167</name>
</gene>
<protein>
    <submittedName>
        <fullName evidence="1">(salmon louse) hypothetical protein</fullName>
    </submittedName>
</protein>
<evidence type="ECO:0000313" key="2">
    <source>
        <dbReference type="Proteomes" id="UP000675881"/>
    </source>
</evidence>
<dbReference type="Proteomes" id="UP000675881">
    <property type="component" value="Unassembled WGS sequence"/>
</dbReference>
<proteinExistence type="predicted"/>